<keyword evidence="2" id="KW-1185">Reference proteome</keyword>
<reference evidence="1 2" key="1">
    <citation type="submission" date="2017-01" db="EMBL/GenBank/DDBJ databases">
        <title>A new Hymenobacter.</title>
        <authorList>
            <person name="Liang Y."/>
            <person name="Feng F."/>
        </authorList>
    </citation>
    <scope>NUCLEOTIDE SEQUENCE [LARGE SCALE GENOMIC DNA]</scope>
    <source>
        <strain evidence="1">MIMBbqt21</strain>
    </source>
</reference>
<dbReference type="RefSeq" id="WP_086592393.1">
    <property type="nucleotide sequence ID" value="NZ_MTSE01000001.1"/>
</dbReference>
<gene>
    <name evidence="1" type="ORF">BXP70_02385</name>
</gene>
<evidence type="ECO:0000313" key="2">
    <source>
        <dbReference type="Proteomes" id="UP000194873"/>
    </source>
</evidence>
<sequence>MRYCFVLLGLLIGWVGAVQGQQRRFPATPTANLRDCYRVAALPDSIAFFYSDRYLLTPAGCAAIRRHVRFDSTRVFKGFVRDYWMHNNLLALKGAFRNGKKEGVFELYHRTGELAARGHYHEGQQVGDWAYWYPSGKPRQVLSFGAGGEPIVQQFWDETGKQLVRNGNGTWYRDEEDVRWGGTVVNGIPDGRWRLQQLTGSKTLIASEKYANGHFRNGITVASGEYYLDQSRISLNDWEDYSTAETFKIGPPCPPAETLK</sequence>
<comment type="caution">
    <text evidence="1">The sequence shown here is derived from an EMBL/GenBank/DDBJ whole genome shotgun (WGS) entry which is preliminary data.</text>
</comment>
<dbReference type="AlphaFoldDB" id="A0A243WM10"/>
<proteinExistence type="predicted"/>
<dbReference type="EMBL" id="MTSE01000001">
    <property type="protein sequence ID" value="OUJ76141.1"/>
    <property type="molecule type" value="Genomic_DNA"/>
</dbReference>
<evidence type="ECO:0000313" key="1">
    <source>
        <dbReference type="EMBL" id="OUJ76141.1"/>
    </source>
</evidence>
<dbReference type="Gene3D" id="2.20.110.10">
    <property type="entry name" value="Histone H3 K4-specific methyltransferase SET7/9 N-terminal domain"/>
    <property type="match status" value="1"/>
</dbReference>
<dbReference type="Proteomes" id="UP000194873">
    <property type="component" value="Unassembled WGS sequence"/>
</dbReference>
<evidence type="ECO:0008006" key="3">
    <source>
        <dbReference type="Google" id="ProtNLM"/>
    </source>
</evidence>
<accession>A0A243WM10</accession>
<dbReference type="SUPFAM" id="SSF82185">
    <property type="entry name" value="Histone H3 K4-specific methyltransferase SET7/9 N-terminal domain"/>
    <property type="match status" value="1"/>
</dbReference>
<name>A0A243WM10_9BACT</name>
<protein>
    <recommendedName>
        <fullName evidence="3">Membrane-binding protein</fullName>
    </recommendedName>
</protein>
<dbReference type="OrthoDB" id="9812355at2"/>
<organism evidence="1 2">
    <name type="scientific">Hymenobacter crusticola</name>
    <dbReference type="NCBI Taxonomy" id="1770526"/>
    <lineage>
        <taxon>Bacteria</taxon>
        <taxon>Pseudomonadati</taxon>
        <taxon>Bacteroidota</taxon>
        <taxon>Cytophagia</taxon>
        <taxon>Cytophagales</taxon>
        <taxon>Hymenobacteraceae</taxon>
        <taxon>Hymenobacter</taxon>
    </lineage>
</organism>